<evidence type="ECO:0000313" key="1">
    <source>
        <dbReference type="EMBL" id="WCF99074.1"/>
    </source>
</evidence>
<evidence type="ECO:0000313" key="2">
    <source>
        <dbReference type="Proteomes" id="UP001179540"/>
    </source>
</evidence>
<organism evidence="1 2">
    <name type="scientific">Porphyromonas gingivalis</name>
    <name type="common">Bacteroides gingivalis</name>
    <dbReference type="NCBI Taxonomy" id="837"/>
    <lineage>
        <taxon>Bacteria</taxon>
        <taxon>Pseudomonadati</taxon>
        <taxon>Bacteroidota</taxon>
        <taxon>Bacteroidia</taxon>
        <taxon>Bacteroidales</taxon>
        <taxon>Porphyromonadaceae</taxon>
        <taxon>Porphyromonas</taxon>
    </lineage>
</organism>
<reference evidence="1" key="1">
    <citation type="submission" date="2023-01" db="EMBL/GenBank/DDBJ databases">
        <title>Phages are important unrecognized players in the ecology of the oral pathogen Porphyromonas gingivalis.</title>
        <authorList>
            <person name="Matrishin C.B."/>
            <person name="Kauffman K.M."/>
        </authorList>
    </citation>
    <scope>NUCLEOTIDE SEQUENCE</scope>
    <source>
        <strain evidence="1">HG1691old</strain>
    </source>
</reference>
<name>A0AAE9X6R2_PORGN</name>
<proteinExistence type="predicted"/>
<dbReference type="AlphaFoldDB" id="A0AAE9X6R2"/>
<sequence length="60" mass="7184">MPRLWFVNPEKHARKIFRFGSRNKNLWNQNEKILAPRFSEHRNGKFTSLNRLEAAALFLS</sequence>
<gene>
    <name evidence="1" type="ORF">NY149_00045</name>
</gene>
<dbReference type="Proteomes" id="UP001179540">
    <property type="component" value="Chromosome"/>
</dbReference>
<accession>A0AAE9X6R2</accession>
<protein>
    <submittedName>
        <fullName evidence="1">Uncharacterized protein</fullName>
    </submittedName>
</protein>
<dbReference type="EMBL" id="CP116613">
    <property type="protein sequence ID" value="WCF99074.1"/>
    <property type="molecule type" value="Genomic_DNA"/>
</dbReference>